<evidence type="ECO:0000313" key="10">
    <source>
        <dbReference type="EMBL" id="TCD67964.1"/>
    </source>
</evidence>
<dbReference type="EMBL" id="RWJN01000080">
    <property type="protein sequence ID" value="TCD67964.1"/>
    <property type="molecule type" value="Genomic_DNA"/>
</dbReference>
<keyword evidence="4 8" id="KW-0812">Transmembrane</keyword>
<evidence type="ECO:0000256" key="5">
    <source>
        <dbReference type="ARBA" id="ARBA00022989"/>
    </source>
</evidence>
<dbReference type="GO" id="GO:0005886">
    <property type="term" value="C:plasma membrane"/>
    <property type="evidence" value="ECO:0007669"/>
    <property type="project" value="UniProtKB-SubCell"/>
</dbReference>
<feature type="transmembrane region" description="Helical" evidence="8">
    <location>
        <begin position="366"/>
        <end position="386"/>
    </location>
</feature>
<name>A0A4R0RY29_9APHY</name>
<evidence type="ECO:0000313" key="11">
    <source>
        <dbReference type="Proteomes" id="UP000292702"/>
    </source>
</evidence>
<dbReference type="STRING" id="92696.A0A4R0RY29"/>
<keyword evidence="3" id="KW-1003">Cell membrane</keyword>
<keyword evidence="6 8" id="KW-0472">Membrane</keyword>
<evidence type="ECO:0000256" key="2">
    <source>
        <dbReference type="ARBA" id="ARBA00022448"/>
    </source>
</evidence>
<feature type="transmembrane region" description="Helical" evidence="8">
    <location>
        <begin position="96"/>
        <end position="118"/>
    </location>
</feature>
<dbReference type="InterPro" id="IPR011701">
    <property type="entry name" value="MFS"/>
</dbReference>
<feature type="domain" description="Major facilitator superfamily (MFS) profile" evidence="9">
    <location>
        <begin position="64"/>
        <end position="485"/>
    </location>
</feature>
<proteinExistence type="inferred from homology"/>
<dbReference type="InterPro" id="IPR036259">
    <property type="entry name" value="MFS_trans_sf"/>
</dbReference>
<evidence type="ECO:0000256" key="4">
    <source>
        <dbReference type="ARBA" id="ARBA00022692"/>
    </source>
</evidence>
<feature type="transmembrane region" description="Helical" evidence="8">
    <location>
        <begin position="456"/>
        <end position="478"/>
    </location>
</feature>
<feature type="transmembrane region" description="Helical" evidence="8">
    <location>
        <begin position="274"/>
        <end position="305"/>
    </location>
</feature>
<evidence type="ECO:0000256" key="6">
    <source>
        <dbReference type="ARBA" id="ARBA00023136"/>
    </source>
</evidence>
<dbReference type="Gene3D" id="1.20.1250.20">
    <property type="entry name" value="MFS general substrate transporter like domains"/>
    <property type="match status" value="1"/>
</dbReference>
<dbReference type="Pfam" id="PF07690">
    <property type="entry name" value="MFS_1"/>
    <property type="match status" value="1"/>
</dbReference>
<dbReference type="PROSITE" id="PS50850">
    <property type="entry name" value="MFS"/>
    <property type="match status" value="1"/>
</dbReference>
<protein>
    <recommendedName>
        <fullName evidence="9">Major facilitator superfamily (MFS) profile domain-containing protein</fullName>
    </recommendedName>
</protein>
<keyword evidence="5 8" id="KW-1133">Transmembrane helix</keyword>
<feature type="transmembrane region" description="Helical" evidence="8">
    <location>
        <begin position="217"/>
        <end position="239"/>
    </location>
</feature>
<comment type="subcellular location">
    <subcellularLocation>
        <location evidence="1">Cell membrane</location>
        <topology evidence="1">Multi-pass membrane protein</topology>
    </subcellularLocation>
</comment>
<feature type="transmembrane region" description="Helical" evidence="8">
    <location>
        <begin position="62"/>
        <end position="84"/>
    </location>
</feature>
<dbReference type="SUPFAM" id="SSF103473">
    <property type="entry name" value="MFS general substrate transporter"/>
    <property type="match status" value="1"/>
</dbReference>
<dbReference type="CDD" id="cd17323">
    <property type="entry name" value="MFS_Tpo1_MDR_like"/>
    <property type="match status" value="1"/>
</dbReference>
<gene>
    <name evidence="10" type="ORF">EIP91_011765</name>
</gene>
<dbReference type="GO" id="GO:0042908">
    <property type="term" value="P:xenobiotic transport"/>
    <property type="evidence" value="ECO:0007669"/>
    <property type="project" value="UniProtKB-ARBA"/>
</dbReference>
<comment type="caution">
    <text evidence="10">The sequence shown here is derived from an EMBL/GenBank/DDBJ whole genome shotgun (WGS) entry which is preliminary data.</text>
</comment>
<organism evidence="10 11">
    <name type="scientific">Steccherinum ochraceum</name>
    <dbReference type="NCBI Taxonomy" id="92696"/>
    <lineage>
        <taxon>Eukaryota</taxon>
        <taxon>Fungi</taxon>
        <taxon>Dikarya</taxon>
        <taxon>Basidiomycota</taxon>
        <taxon>Agaricomycotina</taxon>
        <taxon>Agaricomycetes</taxon>
        <taxon>Polyporales</taxon>
        <taxon>Steccherinaceae</taxon>
        <taxon>Steccherinum</taxon>
    </lineage>
</organism>
<feature type="transmembrane region" description="Helical" evidence="8">
    <location>
        <begin position="155"/>
        <end position="178"/>
    </location>
</feature>
<evidence type="ECO:0000256" key="3">
    <source>
        <dbReference type="ARBA" id="ARBA00022475"/>
    </source>
</evidence>
<dbReference type="Proteomes" id="UP000292702">
    <property type="component" value="Unassembled WGS sequence"/>
</dbReference>
<dbReference type="OrthoDB" id="6770063at2759"/>
<dbReference type="PANTHER" id="PTHR23502:SF186">
    <property type="entry name" value="MAJOR FACILITATOR SUPERFAMILY (MFS) PROFILE DOMAIN-CONTAINING PROTEIN"/>
    <property type="match status" value="1"/>
</dbReference>
<sequence>MSLEKPHLSDGPPTVFNVQAIADIKQRIPLIVPVPVLPVAVPAELLVSKPLDPREWSRWRKWTNVFIVAFQATLSPICSTLVSVGSSEVDNEFHVANSAISALPVALFVVGLGLGPLYLAPLSEMYGRRIVYIVSFGLFCAFNIGGALVKDEVGFIILRFLAGLAGSAGPSLGGGTIGDMFSREERGGAQAVYGFGPTFGPAVGGLVGGYISQRLGWRWLLWIMAISSGCTTIISIFFLRETYLPYLIARAEGKKSAPTTISFRHSISRPLRMLIFAPAVTAMSLYVAVIYGISYLHLVTIPLLFGPVPRYGLFTYEWVNGNTGLAYLGAGTGCLLSIVTCMFVLNRSYRHMCKKYDIQKPEFRMPAMQFGMLIVPAGLLIFGWTAEAELHFMLPLFGAGVFAFGMLMTYICIQTYLVDSFQEYAASALAATIVLRSVFGAIFTTVGTSLYKSLGYGWGTTVLALIATVALPIPLLFWRYGQQLRERPFVA</sequence>
<dbReference type="InterPro" id="IPR020846">
    <property type="entry name" value="MFS_dom"/>
</dbReference>
<feature type="transmembrane region" description="Helical" evidence="8">
    <location>
        <begin position="392"/>
        <end position="413"/>
    </location>
</feature>
<feature type="transmembrane region" description="Helical" evidence="8">
    <location>
        <begin position="425"/>
        <end position="444"/>
    </location>
</feature>
<reference evidence="10 11" key="1">
    <citation type="submission" date="2018-11" db="EMBL/GenBank/DDBJ databases">
        <title>Genome assembly of Steccherinum ochraceum LE-BIN_3174, the white-rot fungus of the Steccherinaceae family (The Residual Polyporoid clade, Polyporales, Basidiomycota).</title>
        <authorList>
            <person name="Fedorova T.V."/>
            <person name="Glazunova O.A."/>
            <person name="Landesman E.O."/>
            <person name="Moiseenko K.V."/>
            <person name="Psurtseva N.V."/>
            <person name="Savinova O.S."/>
            <person name="Shakhova N.V."/>
            <person name="Tyazhelova T.V."/>
            <person name="Vasina D.V."/>
        </authorList>
    </citation>
    <scope>NUCLEOTIDE SEQUENCE [LARGE SCALE GENOMIC DNA]</scope>
    <source>
        <strain evidence="10 11">LE-BIN_3174</strain>
    </source>
</reference>
<accession>A0A4R0RY29</accession>
<feature type="transmembrane region" description="Helical" evidence="8">
    <location>
        <begin position="325"/>
        <end position="345"/>
    </location>
</feature>
<evidence type="ECO:0000256" key="8">
    <source>
        <dbReference type="SAM" id="Phobius"/>
    </source>
</evidence>
<evidence type="ECO:0000256" key="7">
    <source>
        <dbReference type="ARBA" id="ARBA00038459"/>
    </source>
</evidence>
<dbReference type="InterPro" id="IPR005829">
    <property type="entry name" value="Sugar_transporter_CS"/>
</dbReference>
<keyword evidence="2" id="KW-0813">Transport</keyword>
<dbReference type="PANTHER" id="PTHR23502">
    <property type="entry name" value="MAJOR FACILITATOR SUPERFAMILY"/>
    <property type="match status" value="1"/>
</dbReference>
<evidence type="ECO:0000259" key="9">
    <source>
        <dbReference type="PROSITE" id="PS50850"/>
    </source>
</evidence>
<comment type="similarity">
    <text evidence="7">Belongs to the major facilitator superfamily. DHA1 family. Polyamines/proton antiporter (TC 2.A.1.2.16) subfamily.</text>
</comment>
<dbReference type="PROSITE" id="PS00216">
    <property type="entry name" value="SUGAR_TRANSPORT_1"/>
    <property type="match status" value="1"/>
</dbReference>
<keyword evidence="11" id="KW-1185">Reference proteome</keyword>
<dbReference type="GO" id="GO:0140115">
    <property type="term" value="P:export across plasma membrane"/>
    <property type="evidence" value="ECO:0007669"/>
    <property type="project" value="UniProtKB-ARBA"/>
</dbReference>
<feature type="transmembrane region" description="Helical" evidence="8">
    <location>
        <begin position="130"/>
        <end position="149"/>
    </location>
</feature>
<evidence type="ECO:0000256" key="1">
    <source>
        <dbReference type="ARBA" id="ARBA00004651"/>
    </source>
</evidence>
<dbReference type="GO" id="GO:0022857">
    <property type="term" value="F:transmembrane transporter activity"/>
    <property type="evidence" value="ECO:0007669"/>
    <property type="project" value="InterPro"/>
</dbReference>
<dbReference type="AlphaFoldDB" id="A0A4R0RY29"/>
<feature type="transmembrane region" description="Helical" evidence="8">
    <location>
        <begin position="190"/>
        <end position="211"/>
    </location>
</feature>